<name>A0A0Q3E3P6_BRADI</name>
<dbReference type="RefSeq" id="XP_014751692.1">
    <property type="nucleotide sequence ID" value="XM_014896206.2"/>
</dbReference>
<dbReference type="OrthoDB" id="654342at2759"/>
<feature type="domain" description="MADS-box" evidence="6">
    <location>
        <begin position="3"/>
        <end position="55"/>
    </location>
</feature>
<dbReference type="ExpressionAtlas" id="A0A0Q3E3P6">
    <property type="expression patterns" value="baseline"/>
</dbReference>
<dbReference type="GeneID" id="100826411"/>
<reference evidence="7 8" key="1">
    <citation type="journal article" date="2010" name="Nature">
        <title>Genome sequencing and analysis of the model grass Brachypodium distachyon.</title>
        <authorList>
            <consortium name="International Brachypodium Initiative"/>
        </authorList>
    </citation>
    <scope>NUCLEOTIDE SEQUENCE [LARGE SCALE GENOMIC DNA]</scope>
    <source>
        <strain evidence="7 8">Bd21</strain>
    </source>
</reference>
<dbReference type="InterPro" id="IPR050142">
    <property type="entry name" value="MADS-box/MEF2_TF"/>
</dbReference>
<reference evidence="7" key="2">
    <citation type="submission" date="2017-06" db="EMBL/GenBank/DDBJ databases">
        <title>WGS assembly of Brachypodium distachyon.</title>
        <authorList>
            <consortium name="The International Brachypodium Initiative"/>
            <person name="Lucas S."/>
            <person name="Harmon-Smith M."/>
            <person name="Lail K."/>
            <person name="Tice H."/>
            <person name="Grimwood J."/>
            <person name="Bruce D."/>
            <person name="Barry K."/>
            <person name="Shu S."/>
            <person name="Lindquist E."/>
            <person name="Wang M."/>
            <person name="Pitluck S."/>
            <person name="Vogel J.P."/>
            <person name="Garvin D.F."/>
            <person name="Mockler T.C."/>
            <person name="Schmutz J."/>
            <person name="Rokhsar D."/>
            <person name="Bevan M.W."/>
        </authorList>
    </citation>
    <scope>NUCLEOTIDE SEQUENCE</scope>
    <source>
        <strain evidence="7">Bd21</strain>
    </source>
</reference>
<keyword evidence="9" id="KW-1185">Reference proteome</keyword>
<dbReference type="GO" id="GO:0000981">
    <property type="term" value="F:DNA-binding transcription factor activity, RNA polymerase II-specific"/>
    <property type="evidence" value="ECO:0000318"/>
    <property type="project" value="GO_Central"/>
</dbReference>
<dbReference type="SMART" id="SM00432">
    <property type="entry name" value="MADS"/>
    <property type="match status" value="1"/>
</dbReference>
<accession>A0A0Q3E3P6</accession>
<dbReference type="Gene3D" id="3.40.1810.10">
    <property type="entry name" value="Transcription factor, MADS-box"/>
    <property type="match status" value="1"/>
</dbReference>
<evidence type="ECO:0000256" key="3">
    <source>
        <dbReference type="ARBA" id="ARBA00023125"/>
    </source>
</evidence>
<organism evidence="7">
    <name type="scientific">Brachypodium distachyon</name>
    <name type="common">Purple false brome</name>
    <name type="synonym">Trachynia distachya</name>
    <dbReference type="NCBI Taxonomy" id="15368"/>
    <lineage>
        <taxon>Eukaryota</taxon>
        <taxon>Viridiplantae</taxon>
        <taxon>Streptophyta</taxon>
        <taxon>Embryophyta</taxon>
        <taxon>Tracheophyta</taxon>
        <taxon>Spermatophyta</taxon>
        <taxon>Magnoliopsida</taxon>
        <taxon>Liliopsida</taxon>
        <taxon>Poales</taxon>
        <taxon>Poaceae</taxon>
        <taxon>BOP clade</taxon>
        <taxon>Pooideae</taxon>
        <taxon>Stipodae</taxon>
        <taxon>Brachypodieae</taxon>
        <taxon>Brachypodium</taxon>
    </lineage>
</organism>
<dbReference type="PRINTS" id="PR00404">
    <property type="entry name" value="MADSDOMAIN"/>
</dbReference>
<gene>
    <name evidence="8" type="primary">LOC100826411</name>
    <name evidence="7" type="ORF">BRADI_5g08062v3</name>
</gene>
<proteinExistence type="predicted"/>
<dbReference type="GO" id="GO:0046983">
    <property type="term" value="F:protein dimerization activity"/>
    <property type="evidence" value="ECO:0007669"/>
    <property type="project" value="InterPro"/>
</dbReference>
<dbReference type="PANTHER" id="PTHR48019">
    <property type="entry name" value="SERUM RESPONSE FACTOR HOMOLOG"/>
    <property type="match status" value="1"/>
</dbReference>
<dbReference type="Gramene" id="KQJ82270">
    <property type="protein sequence ID" value="KQJ82270"/>
    <property type="gene ID" value="BRADI_5g08062v3"/>
</dbReference>
<reference evidence="8" key="3">
    <citation type="submission" date="2018-08" db="UniProtKB">
        <authorList>
            <consortium name="EnsemblPlants"/>
        </authorList>
    </citation>
    <scope>IDENTIFICATION</scope>
    <source>
        <strain evidence="8">cv. Bd21</strain>
    </source>
</reference>
<evidence type="ECO:0000313" key="8">
    <source>
        <dbReference type="EnsemblPlants" id="KQJ82270"/>
    </source>
</evidence>
<sequence>MGRQRGRVVLRRIEDRRRRRICFRKRRAGLIKKAEELAVLCEADVGLIVVNPFDRSFHCFAAPATMENIMARHQNFPAVKKRGHGRSILKHATKSRGKDFQLPRAITDRSLNIADMSIDESNISQLTMDQLSQIERKVEDALRSTKARKGKALLEERDLIKRISEKEKKQEGGMYGAGCQQSDEQVDVTLRLGFGIGYDIGCSHGHQKPINLNMP</sequence>
<evidence type="ECO:0000259" key="6">
    <source>
        <dbReference type="PROSITE" id="PS50066"/>
    </source>
</evidence>
<dbReference type="KEGG" id="bdi:100826411"/>
<keyword evidence="4" id="KW-0804">Transcription</keyword>
<dbReference type="InterPro" id="IPR036879">
    <property type="entry name" value="TF_MADSbox_sf"/>
</dbReference>
<dbReference type="EMBL" id="CM000884">
    <property type="protein sequence ID" value="KQJ82270.1"/>
    <property type="molecule type" value="Genomic_DNA"/>
</dbReference>
<evidence type="ECO:0000256" key="1">
    <source>
        <dbReference type="ARBA" id="ARBA00004123"/>
    </source>
</evidence>
<protein>
    <recommendedName>
        <fullName evidence="6">MADS-box domain-containing protein</fullName>
    </recommendedName>
</protein>
<evidence type="ECO:0000256" key="5">
    <source>
        <dbReference type="ARBA" id="ARBA00023242"/>
    </source>
</evidence>
<evidence type="ECO:0000256" key="4">
    <source>
        <dbReference type="ARBA" id="ARBA00023163"/>
    </source>
</evidence>
<dbReference type="PROSITE" id="PS50066">
    <property type="entry name" value="MADS_BOX_2"/>
    <property type="match status" value="1"/>
</dbReference>
<dbReference type="GO" id="GO:0006357">
    <property type="term" value="P:regulation of transcription by RNA polymerase II"/>
    <property type="evidence" value="ECO:0000318"/>
    <property type="project" value="GO_Central"/>
</dbReference>
<evidence type="ECO:0000256" key="2">
    <source>
        <dbReference type="ARBA" id="ARBA00023015"/>
    </source>
</evidence>
<dbReference type="InterPro" id="IPR002100">
    <property type="entry name" value="TF_MADSbox"/>
</dbReference>
<dbReference type="AlphaFoldDB" id="A0A0Q3E3P6"/>
<keyword evidence="2" id="KW-0805">Transcription regulation</keyword>
<keyword evidence="5" id="KW-0539">Nucleus</keyword>
<dbReference type="GO" id="GO:0000978">
    <property type="term" value="F:RNA polymerase II cis-regulatory region sequence-specific DNA binding"/>
    <property type="evidence" value="ECO:0000318"/>
    <property type="project" value="GO_Central"/>
</dbReference>
<dbReference type="GO" id="GO:0005634">
    <property type="term" value="C:nucleus"/>
    <property type="evidence" value="ECO:0007669"/>
    <property type="project" value="UniProtKB-SubCell"/>
</dbReference>
<evidence type="ECO:0000313" key="9">
    <source>
        <dbReference type="Proteomes" id="UP000008810"/>
    </source>
</evidence>
<evidence type="ECO:0000313" key="7">
    <source>
        <dbReference type="EMBL" id="KQJ82270.1"/>
    </source>
</evidence>
<keyword evidence="3" id="KW-0238">DNA-binding</keyword>
<dbReference type="Proteomes" id="UP000008810">
    <property type="component" value="Chromosome 5"/>
</dbReference>
<dbReference type="Pfam" id="PF00319">
    <property type="entry name" value="SRF-TF"/>
    <property type="match status" value="1"/>
</dbReference>
<dbReference type="SUPFAM" id="SSF55455">
    <property type="entry name" value="SRF-like"/>
    <property type="match status" value="1"/>
</dbReference>
<dbReference type="EnsemblPlants" id="KQJ82270">
    <property type="protein sequence ID" value="KQJ82270"/>
    <property type="gene ID" value="BRADI_5g08062v3"/>
</dbReference>
<comment type="subcellular location">
    <subcellularLocation>
        <location evidence="1">Nucleus</location>
    </subcellularLocation>
</comment>